<evidence type="ECO:0000256" key="6">
    <source>
        <dbReference type="SAM" id="Phobius"/>
    </source>
</evidence>
<dbReference type="EMBL" id="JAPDVD010000001">
    <property type="protein sequence ID" value="MCW4137128.1"/>
    <property type="molecule type" value="Genomic_DNA"/>
</dbReference>
<feature type="transmembrane region" description="Helical" evidence="6">
    <location>
        <begin position="169"/>
        <end position="189"/>
    </location>
</feature>
<feature type="transmembrane region" description="Helical" evidence="6">
    <location>
        <begin position="291"/>
        <end position="314"/>
    </location>
</feature>
<dbReference type="InterPro" id="IPR002797">
    <property type="entry name" value="Polysacc_synth"/>
</dbReference>
<evidence type="ECO:0000313" key="8">
    <source>
        <dbReference type="Proteomes" id="UP001208620"/>
    </source>
</evidence>
<feature type="transmembrane region" description="Helical" evidence="6">
    <location>
        <begin position="326"/>
        <end position="351"/>
    </location>
</feature>
<sequence length="478" mass="53473">MAQSVKVNYILNLINTGTQMLFPLITFPYVCRVIEADGIGQINFFQSIISYISLFTCLGIPMYAIREIARNRSDVVQMNRTAMEILLLHSMLTLVGYAIVAILCLTVPQIQVNIPLFLILSLTIFFTAIGCEWFYQGIEDFKYITIRGLIIKTVSVVLLFIFVKSKTDLLYYGCYTVFGVLGGNIFNFFRLRKYIHRENIIFSELHIKRHIKPVLKVFSFSVVTSIYLQLNTVLLGFLKNALAVGYFAAATKVMQMLLTMSVCLGSVMMPRASHLIAENKEAEFNRLIQKSYDFTLAIALPMTIGLIFCAPSLITALCGVKFEHSILPSQIIAPIILMVAISNVFGIQVLFPKGKINIVTLCCGIGAVADLILNLCLIPLFSYIGTSIAYLGAEVATTVSMYFIGRRYIPIIYFKKSHLTYALGCVVMAFALYGLSLLQLPTFTILLLQGCCGVLAYFIILCICKDEMLVQILSKIKR</sequence>
<name>A0AAW5UEV6_9BACT</name>
<reference evidence="7" key="1">
    <citation type="submission" date="2022-11" db="EMBL/GenBank/DDBJ databases">
        <title>Genomic repertoires linked with pathogenic potency of arthritogenic Prevotella copri isolated from the gut of rheumatoid arthritis patients.</title>
        <authorList>
            <person name="Nii T."/>
            <person name="Maeda Y."/>
            <person name="Motooka D."/>
            <person name="Naito M."/>
            <person name="Matsumoto Y."/>
            <person name="Ogawa T."/>
            <person name="Oguro-Igashira E."/>
            <person name="Kishikawa T."/>
            <person name="Yamashita M."/>
            <person name="Koizumi S."/>
            <person name="Kurakawa T."/>
            <person name="Okumura R."/>
            <person name="Kayama H."/>
            <person name="Murakami M."/>
            <person name="Sakaguchi T."/>
            <person name="Das B."/>
            <person name="Nakamura S."/>
            <person name="Okada Y."/>
            <person name="Kumanogoh A."/>
            <person name="Takeda K."/>
        </authorList>
    </citation>
    <scope>NUCLEOTIDE SEQUENCE</scope>
    <source>
        <strain evidence="7">H105_2-2</strain>
    </source>
</reference>
<feature type="transmembrane region" description="Helical" evidence="6">
    <location>
        <begin position="387"/>
        <end position="405"/>
    </location>
</feature>
<keyword evidence="4 6" id="KW-1133">Transmembrane helix</keyword>
<dbReference type="PANTHER" id="PTHR30250:SF11">
    <property type="entry name" value="O-ANTIGEN TRANSPORTER-RELATED"/>
    <property type="match status" value="1"/>
</dbReference>
<evidence type="ECO:0000256" key="3">
    <source>
        <dbReference type="ARBA" id="ARBA00022692"/>
    </source>
</evidence>
<keyword evidence="3 6" id="KW-0812">Transmembrane</keyword>
<evidence type="ECO:0000313" key="7">
    <source>
        <dbReference type="EMBL" id="MCW4137128.1"/>
    </source>
</evidence>
<dbReference type="Proteomes" id="UP001208620">
    <property type="component" value="Unassembled WGS sequence"/>
</dbReference>
<evidence type="ECO:0000256" key="1">
    <source>
        <dbReference type="ARBA" id="ARBA00004651"/>
    </source>
</evidence>
<feature type="transmembrane region" description="Helical" evidence="6">
    <location>
        <begin position="417"/>
        <end position="437"/>
    </location>
</feature>
<dbReference type="AlphaFoldDB" id="A0AAW5UEV6"/>
<organism evidence="7 8">
    <name type="scientific">Segatella copri</name>
    <dbReference type="NCBI Taxonomy" id="165179"/>
    <lineage>
        <taxon>Bacteria</taxon>
        <taxon>Pseudomonadati</taxon>
        <taxon>Bacteroidota</taxon>
        <taxon>Bacteroidia</taxon>
        <taxon>Bacteroidales</taxon>
        <taxon>Prevotellaceae</taxon>
        <taxon>Segatella</taxon>
    </lineage>
</organism>
<comment type="caution">
    <text evidence="7">The sequence shown here is derived from an EMBL/GenBank/DDBJ whole genome shotgun (WGS) entry which is preliminary data.</text>
</comment>
<evidence type="ECO:0000256" key="5">
    <source>
        <dbReference type="ARBA" id="ARBA00023136"/>
    </source>
</evidence>
<accession>A0AAW5UEV6</accession>
<dbReference type="PANTHER" id="PTHR30250">
    <property type="entry name" value="PST FAMILY PREDICTED COLANIC ACID TRANSPORTER"/>
    <property type="match status" value="1"/>
</dbReference>
<feature type="transmembrane region" description="Helical" evidence="6">
    <location>
        <begin position="42"/>
        <end position="65"/>
    </location>
</feature>
<dbReference type="GO" id="GO:0005886">
    <property type="term" value="C:plasma membrane"/>
    <property type="evidence" value="ECO:0007669"/>
    <property type="project" value="UniProtKB-SubCell"/>
</dbReference>
<gene>
    <name evidence="7" type="ORF">ONT01_04910</name>
</gene>
<evidence type="ECO:0000256" key="4">
    <source>
        <dbReference type="ARBA" id="ARBA00022989"/>
    </source>
</evidence>
<feature type="transmembrane region" description="Helical" evidence="6">
    <location>
        <begin position="114"/>
        <end position="135"/>
    </location>
</feature>
<feature type="transmembrane region" description="Helical" evidence="6">
    <location>
        <begin position="244"/>
        <end position="270"/>
    </location>
</feature>
<dbReference type="InterPro" id="IPR050833">
    <property type="entry name" value="Poly_Biosynth_Transport"/>
</dbReference>
<comment type="subcellular location">
    <subcellularLocation>
        <location evidence="1">Cell membrane</location>
        <topology evidence="1">Multi-pass membrane protein</topology>
    </subcellularLocation>
</comment>
<feature type="transmembrane region" description="Helical" evidence="6">
    <location>
        <begin position="358"/>
        <end position="381"/>
    </location>
</feature>
<dbReference type="Pfam" id="PF01943">
    <property type="entry name" value="Polysacc_synt"/>
    <property type="match status" value="1"/>
</dbReference>
<feature type="transmembrane region" description="Helical" evidence="6">
    <location>
        <begin position="86"/>
        <end position="108"/>
    </location>
</feature>
<proteinExistence type="predicted"/>
<feature type="transmembrane region" description="Helical" evidence="6">
    <location>
        <begin position="9"/>
        <end position="30"/>
    </location>
</feature>
<keyword evidence="2" id="KW-1003">Cell membrane</keyword>
<dbReference type="CDD" id="cd13128">
    <property type="entry name" value="MATE_Wzx_like"/>
    <property type="match status" value="1"/>
</dbReference>
<protein>
    <submittedName>
        <fullName evidence="7">Flippase</fullName>
    </submittedName>
</protein>
<feature type="transmembrane region" description="Helical" evidence="6">
    <location>
        <begin position="443"/>
        <end position="464"/>
    </location>
</feature>
<feature type="transmembrane region" description="Helical" evidence="6">
    <location>
        <begin position="144"/>
        <end position="163"/>
    </location>
</feature>
<dbReference type="RefSeq" id="WP_264948564.1">
    <property type="nucleotide sequence ID" value="NZ_JAPDVB010000001.1"/>
</dbReference>
<evidence type="ECO:0000256" key="2">
    <source>
        <dbReference type="ARBA" id="ARBA00022475"/>
    </source>
</evidence>
<keyword evidence="5 6" id="KW-0472">Membrane</keyword>
<feature type="transmembrane region" description="Helical" evidence="6">
    <location>
        <begin position="217"/>
        <end position="238"/>
    </location>
</feature>